<dbReference type="Pfam" id="PF04977">
    <property type="entry name" value="DivIC"/>
    <property type="match status" value="1"/>
</dbReference>
<evidence type="ECO:0000256" key="3">
    <source>
        <dbReference type="ARBA" id="ARBA00022692"/>
    </source>
</evidence>
<evidence type="ECO:0000256" key="4">
    <source>
        <dbReference type="ARBA" id="ARBA00022989"/>
    </source>
</evidence>
<keyword evidence="9" id="KW-1185">Reference proteome</keyword>
<protein>
    <submittedName>
        <fullName evidence="8">FtsB</fullName>
    </submittedName>
</protein>
<dbReference type="GO" id="GO:0030428">
    <property type="term" value="C:cell septum"/>
    <property type="evidence" value="ECO:0007669"/>
    <property type="project" value="TreeGrafter"/>
</dbReference>
<dbReference type="OrthoDB" id="5520945at2"/>
<evidence type="ECO:0000256" key="2">
    <source>
        <dbReference type="ARBA" id="ARBA00022618"/>
    </source>
</evidence>
<dbReference type="HOGENOM" id="CLU_134863_1_2_7"/>
<dbReference type="InterPro" id="IPR023081">
    <property type="entry name" value="Cell_div_FtsB"/>
</dbReference>
<dbReference type="AlphaFoldDB" id="C0QI71"/>
<feature type="transmembrane region" description="Helical" evidence="7">
    <location>
        <begin position="9"/>
        <end position="27"/>
    </location>
</feature>
<gene>
    <name evidence="8" type="primary">ftsB</name>
    <name evidence="8" type="ordered locus">HRM2_27150</name>
</gene>
<sequence>MQKTIFQRLLLFSTIIVMVVILFMIVYSENGFNDWCHLNREIIDIQSENKKLDLANRELARTIERLKTDMGYIEHVARHELGMTGKNEIVFRFKEK</sequence>
<dbReference type="RefSeq" id="WP_015904570.1">
    <property type="nucleotide sequence ID" value="NC_012108.1"/>
</dbReference>
<evidence type="ECO:0000256" key="5">
    <source>
        <dbReference type="ARBA" id="ARBA00023136"/>
    </source>
</evidence>
<dbReference type="EMBL" id="CP001087">
    <property type="protein sequence ID" value="ACN15807.1"/>
    <property type="molecule type" value="Genomic_DNA"/>
</dbReference>
<dbReference type="PANTHER" id="PTHR37485:SF1">
    <property type="entry name" value="CELL DIVISION PROTEIN FTSB"/>
    <property type="match status" value="1"/>
</dbReference>
<name>C0QI71_DESAH</name>
<keyword evidence="5 7" id="KW-0472">Membrane</keyword>
<dbReference type="STRING" id="177437.HRM2_27150"/>
<keyword evidence="3 7" id="KW-0812">Transmembrane</keyword>
<evidence type="ECO:0000256" key="7">
    <source>
        <dbReference type="SAM" id="Phobius"/>
    </source>
</evidence>
<keyword evidence="2" id="KW-0132">Cell division</keyword>
<reference evidence="8 9" key="1">
    <citation type="journal article" date="2009" name="Environ. Microbiol.">
        <title>Genome sequence of Desulfobacterium autotrophicum HRM2, a marine sulfate reducer oxidizing organic carbon completely to carbon dioxide.</title>
        <authorList>
            <person name="Strittmatter A.W."/>
            <person name="Liesegang H."/>
            <person name="Rabus R."/>
            <person name="Decker I."/>
            <person name="Amann J."/>
            <person name="Andres S."/>
            <person name="Henne A."/>
            <person name="Fricke W.F."/>
            <person name="Martinez-Arias R."/>
            <person name="Bartels D."/>
            <person name="Goesmann A."/>
            <person name="Krause L."/>
            <person name="Puehler A."/>
            <person name="Klenk H.P."/>
            <person name="Richter M."/>
            <person name="Schuler M."/>
            <person name="Gloeckner F.O."/>
            <person name="Meyerdierks A."/>
            <person name="Gottschalk G."/>
            <person name="Amann R."/>
        </authorList>
    </citation>
    <scope>NUCLEOTIDE SEQUENCE [LARGE SCALE GENOMIC DNA]</scope>
    <source>
        <strain evidence="9">ATCC 43914 / DSM 3382 / HRM2</strain>
    </source>
</reference>
<evidence type="ECO:0000313" key="9">
    <source>
        <dbReference type="Proteomes" id="UP000000442"/>
    </source>
</evidence>
<dbReference type="KEGG" id="dat:HRM2_27150"/>
<dbReference type="eggNOG" id="COG2919">
    <property type="taxonomic scope" value="Bacteria"/>
</dbReference>
<dbReference type="Proteomes" id="UP000000442">
    <property type="component" value="Chromosome"/>
</dbReference>
<evidence type="ECO:0000256" key="1">
    <source>
        <dbReference type="ARBA" id="ARBA00022475"/>
    </source>
</evidence>
<organism evidence="8 9">
    <name type="scientific">Desulforapulum autotrophicum (strain ATCC 43914 / DSM 3382 / VKM B-1955 / HRM2)</name>
    <name type="common">Desulfobacterium autotrophicum</name>
    <dbReference type="NCBI Taxonomy" id="177437"/>
    <lineage>
        <taxon>Bacteria</taxon>
        <taxon>Pseudomonadati</taxon>
        <taxon>Thermodesulfobacteriota</taxon>
        <taxon>Desulfobacteria</taxon>
        <taxon>Desulfobacterales</taxon>
        <taxon>Desulfobacteraceae</taxon>
        <taxon>Desulforapulum</taxon>
    </lineage>
</organism>
<keyword evidence="6" id="KW-0131">Cell cycle</keyword>
<keyword evidence="1" id="KW-1003">Cell membrane</keyword>
<dbReference type="GO" id="GO:0043093">
    <property type="term" value="P:FtsZ-dependent cytokinesis"/>
    <property type="evidence" value="ECO:0007669"/>
    <property type="project" value="TreeGrafter"/>
</dbReference>
<keyword evidence="4 7" id="KW-1133">Transmembrane helix</keyword>
<proteinExistence type="predicted"/>
<accession>C0QI71</accession>
<dbReference type="PANTHER" id="PTHR37485">
    <property type="entry name" value="CELL DIVISION PROTEIN FTSB"/>
    <property type="match status" value="1"/>
</dbReference>
<evidence type="ECO:0000313" key="8">
    <source>
        <dbReference type="EMBL" id="ACN15807.1"/>
    </source>
</evidence>
<dbReference type="InterPro" id="IPR007060">
    <property type="entry name" value="FtsL/DivIC"/>
</dbReference>
<evidence type="ECO:0000256" key="6">
    <source>
        <dbReference type="ARBA" id="ARBA00023306"/>
    </source>
</evidence>